<name>A0A6G1IKE8_9PLEO</name>
<accession>A0A6G1IKE8</accession>
<dbReference type="AlphaFoldDB" id="A0A6G1IKE8"/>
<gene>
    <name evidence="2" type="ORF">K458DRAFT_137126</name>
</gene>
<proteinExistence type="predicted"/>
<dbReference type="Proteomes" id="UP000799291">
    <property type="component" value="Unassembled WGS sequence"/>
</dbReference>
<organism evidence="2 3">
    <name type="scientific">Lentithecium fluviatile CBS 122367</name>
    <dbReference type="NCBI Taxonomy" id="1168545"/>
    <lineage>
        <taxon>Eukaryota</taxon>
        <taxon>Fungi</taxon>
        <taxon>Dikarya</taxon>
        <taxon>Ascomycota</taxon>
        <taxon>Pezizomycotina</taxon>
        <taxon>Dothideomycetes</taxon>
        <taxon>Pleosporomycetidae</taxon>
        <taxon>Pleosporales</taxon>
        <taxon>Massarineae</taxon>
        <taxon>Lentitheciaceae</taxon>
        <taxon>Lentithecium</taxon>
    </lineage>
</organism>
<keyword evidence="1" id="KW-0472">Membrane</keyword>
<protein>
    <submittedName>
        <fullName evidence="2">Uncharacterized protein</fullName>
    </submittedName>
</protein>
<keyword evidence="1" id="KW-0812">Transmembrane</keyword>
<sequence>MPIAAGTSMTQRTVHITPVRLHVLVEVLPICGRNLAKILVQKRIIFVAIVLVEDRNAVTHSLVLLVVAPILYLEVVHIWREGVVIDLAHVDEASTWVGLGHGLHVVVFDTLLHTVTRVMLVWVRPTRRRPKMLQFVAVLVAAGTRNMARAFVVFVAYGDTLVFAKAGGQDGRSVTEVVAKGVDAEGS</sequence>
<feature type="transmembrane region" description="Helical" evidence="1">
    <location>
        <begin position="62"/>
        <end position="79"/>
    </location>
</feature>
<feature type="transmembrane region" description="Helical" evidence="1">
    <location>
        <begin position="135"/>
        <end position="157"/>
    </location>
</feature>
<keyword evidence="3" id="KW-1185">Reference proteome</keyword>
<evidence type="ECO:0000256" key="1">
    <source>
        <dbReference type="SAM" id="Phobius"/>
    </source>
</evidence>
<dbReference type="EMBL" id="MU005611">
    <property type="protein sequence ID" value="KAF2678568.1"/>
    <property type="molecule type" value="Genomic_DNA"/>
</dbReference>
<evidence type="ECO:0000313" key="3">
    <source>
        <dbReference type="Proteomes" id="UP000799291"/>
    </source>
</evidence>
<keyword evidence="1" id="KW-1133">Transmembrane helix</keyword>
<feature type="transmembrane region" description="Helical" evidence="1">
    <location>
        <begin position="99"/>
        <end position="123"/>
    </location>
</feature>
<evidence type="ECO:0000313" key="2">
    <source>
        <dbReference type="EMBL" id="KAF2678568.1"/>
    </source>
</evidence>
<reference evidence="2" key="1">
    <citation type="journal article" date="2020" name="Stud. Mycol.">
        <title>101 Dothideomycetes genomes: a test case for predicting lifestyles and emergence of pathogens.</title>
        <authorList>
            <person name="Haridas S."/>
            <person name="Albert R."/>
            <person name="Binder M."/>
            <person name="Bloem J."/>
            <person name="Labutti K."/>
            <person name="Salamov A."/>
            <person name="Andreopoulos B."/>
            <person name="Baker S."/>
            <person name="Barry K."/>
            <person name="Bills G."/>
            <person name="Bluhm B."/>
            <person name="Cannon C."/>
            <person name="Castanera R."/>
            <person name="Culley D."/>
            <person name="Daum C."/>
            <person name="Ezra D."/>
            <person name="Gonzalez J."/>
            <person name="Henrissat B."/>
            <person name="Kuo A."/>
            <person name="Liang C."/>
            <person name="Lipzen A."/>
            <person name="Lutzoni F."/>
            <person name="Magnuson J."/>
            <person name="Mondo S."/>
            <person name="Nolan M."/>
            <person name="Ohm R."/>
            <person name="Pangilinan J."/>
            <person name="Park H.-J."/>
            <person name="Ramirez L."/>
            <person name="Alfaro M."/>
            <person name="Sun H."/>
            <person name="Tritt A."/>
            <person name="Yoshinaga Y."/>
            <person name="Zwiers L.-H."/>
            <person name="Turgeon B."/>
            <person name="Goodwin S."/>
            <person name="Spatafora J."/>
            <person name="Crous P."/>
            <person name="Grigoriev I."/>
        </authorList>
    </citation>
    <scope>NUCLEOTIDE SEQUENCE</scope>
    <source>
        <strain evidence="2">CBS 122367</strain>
    </source>
</reference>